<evidence type="ECO:0000256" key="2">
    <source>
        <dbReference type="ARBA" id="ARBA00022475"/>
    </source>
</evidence>
<feature type="transmembrane region" description="Helical" evidence="7">
    <location>
        <begin position="257"/>
        <end position="283"/>
    </location>
</feature>
<dbReference type="Pfam" id="PF07690">
    <property type="entry name" value="MFS_1"/>
    <property type="match status" value="1"/>
</dbReference>
<keyword evidence="2" id="KW-1003">Cell membrane</keyword>
<feature type="region of interest" description="Disordered" evidence="6">
    <location>
        <begin position="313"/>
        <end position="334"/>
    </location>
</feature>
<sequence>MVVLAAMGVSHLGHALYQLVVPLWILQTTGSAGYVGALNAISIAVRLLVTPVAGTVADRADRRAVMASANLARALVLAALALAFWRGTNQIGILLGAGAALAVAGAFFAPAYAAAQASLVHPQDLTRALSLWQMLRDAITFAGPSVAGLVVAAIGHAGALAANGATYLVAAVCVLGVQLRWAPPPPKARRPFWRDFAGGLAPFTGSPVILRTVILGAGVNLAGSAFAVLLPVIAARELGLSPVLYGLSEVRLAYHVFYLLLCSVLVAVPIELQTLAAAIVIGAAGIGNLWVRALVGAVTAGLGALLYASPHRPTGHPSSSSSPSVRQSGQGSSR</sequence>
<proteinExistence type="predicted"/>
<evidence type="ECO:0000256" key="5">
    <source>
        <dbReference type="ARBA" id="ARBA00023136"/>
    </source>
</evidence>
<accession>A0ABS4JWY4</accession>
<keyword evidence="3 7" id="KW-0812">Transmembrane</keyword>
<comment type="subcellular location">
    <subcellularLocation>
        <location evidence="1">Cell membrane</location>
        <topology evidence="1">Multi-pass membrane protein</topology>
    </subcellularLocation>
</comment>
<gene>
    <name evidence="8" type="ORF">J2Z79_003492</name>
</gene>
<dbReference type="EMBL" id="JAGGLG010000045">
    <property type="protein sequence ID" value="MBP2020038.1"/>
    <property type="molecule type" value="Genomic_DNA"/>
</dbReference>
<protein>
    <submittedName>
        <fullName evidence="8">MFS family permease</fullName>
    </submittedName>
</protein>
<reference evidence="8 9" key="1">
    <citation type="submission" date="2021-03" db="EMBL/GenBank/DDBJ databases">
        <title>Genomic Encyclopedia of Type Strains, Phase IV (KMG-IV): sequencing the most valuable type-strain genomes for metagenomic binning, comparative biology and taxonomic classification.</title>
        <authorList>
            <person name="Goeker M."/>
        </authorList>
    </citation>
    <scope>NUCLEOTIDE SEQUENCE [LARGE SCALE GENOMIC DNA]</scope>
    <source>
        <strain evidence="8 9">DSM 27138</strain>
    </source>
</reference>
<dbReference type="InterPro" id="IPR011701">
    <property type="entry name" value="MFS"/>
</dbReference>
<dbReference type="InterPro" id="IPR036259">
    <property type="entry name" value="MFS_trans_sf"/>
</dbReference>
<keyword evidence="9" id="KW-1185">Reference proteome</keyword>
<evidence type="ECO:0000313" key="8">
    <source>
        <dbReference type="EMBL" id="MBP2020038.1"/>
    </source>
</evidence>
<dbReference type="Gene3D" id="1.20.1250.20">
    <property type="entry name" value="MFS general substrate transporter like domains"/>
    <property type="match status" value="1"/>
</dbReference>
<feature type="transmembrane region" description="Helical" evidence="7">
    <location>
        <begin position="91"/>
        <end position="113"/>
    </location>
</feature>
<dbReference type="PANTHER" id="PTHR23513">
    <property type="entry name" value="INTEGRAL MEMBRANE EFFLUX PROTEIN-RELATED"/>
    <property type="match status" value="1"/>
</dbReference>
<feature type="transmembrane region" description="Helical" evidence="7">
    <location>
        <begin position="289"/>
        <end position="308"/>
    </location>
</feature>
<evidence type="ECO:0000313" key="9">
    <source>
        <dbReference type="Proteomes" id="UP001519289"/>
    </source>
</evidence>
<evidence type="ECO:0000256" key="6">
    <source>
        <dbReference type="SAM" id="MobiDB-lite"/>
    </source>
</evidence>
<evidence type="ECO:0000256" key="3">
    <source>
        <dbReference type="ARBA" id="ARBA00022692"/>
    </source>
</evidence>
<evidence type="ECO:0000256" key="7">
    <source>
        <dbReference type="SAM" id="Phobius"/>
    </source>
</evidence>
<organism evidence="8 9">
    <name type="scientific">Symbiobacterium terraclitae</name>
    <dbReference type="NCBI Taxonomy" id="557451"/>
    <lineage>
        <taxon>Bacteria</taxon>
        <taxon>Bacillati</taxon>
        <taxon>Bacillota</taxon>
        <taxon>Clostridia</taxon>
        <taxon>Eubacteriales</taxon>
        <taxon>Symbiobacteriaceae</taxon>
        <taxon>Symbiobacterium</taxon>
    </lineage>
</organism>
<dbReference type="PANTHER" id="PTHR23513:SF6">
    <property type="entry name" value="MAJOR FACILITATOR SUPERFAMILY ASSOCIATED DOMAIN-CONTAINING PROTEIN"/>
    <property type="match status" value="1"/>
</dbReference>
<keyword evidence="5 7" id="KW-0472">Membrane</keyword>
<evidence type="ECO:0000256" key="4">
    <source>
        <dbReference type="ARBA" id="ARBA00022989"/>
    </source>
</evidence>
<comment type="caution">
    <text evidence="8">The sequence shown here is derived from an EMBL/GenBank/DDBJ whole genome shotgun (WGS) entry which is preliminary data.</text>
</comment>
<dbReference type="Proteomes" id="UP001519289">
    <property type="component" value="Unassembled WGS sequence"/>
</dbReference>
<feature type="transmembrane region" description="Helical" evidence="7">
    <location>
        <begin position="65"/>
        <end position="85"/>
    </location>
</feature>
<dbReference type="SUPFAM" id="SSF103473">
    <property type="entry name" value="MFS general substrate transporter"/>
    <property type="match status" value="1"/>
</dbReference>
<evidence type="ECO:0000256" key="1">
    <source>
        <dbReference type="ARBA" id="ARBA00004651"/>
    </source>
</evidence>
<feature type="transmembrane region" description="Helical" evidence="7">
    <location>
        <begin position="134"/>
        <end position="154"/>
    </location>
</feature>
<feature type="transmembrane region" description="Helical" evidence="7">
    <location>
        <begin position="31"/>
        <end position="53"/>
    </location>
</feature>
<keyword evidence="4 7" id="KW-1133">Transmembrane helix</keyword>
<name>A0ABS4JWY4_9FIRM</name>